<keyword evidence="3" id="KW-0804">Transcription</keyword>
<keyword evidence="2 4" id="KW-0238">DNA-binding</keyword>
<dbReference type="Proteomes" id="UP000619260">
    <property type="component" value="Unassembled WGS sequence"/>
</dbReference>
<keyword evidence="1" id="KW-0805">Transcription regulation</keyword>
<evidence type="ECO:0000313" key="6">
    <source>
        <dbReference type="EMBL" id="GIJ43919.1"/>
    </source>
</evidence>
<dbReference type="PANTHER" id="PTHR30055">
    <property type="entry name" value="HTH-TYPE TRANSCRIPTIONAL REGULATOR RUTR"/>
    <property type="match status" value="1"/>
</dbReference>
<dbReference type="GO" id="GO:0003700">
    <property type="term" value="F:DNA-binding transcription factor activity"/>
    <property type="evidence" value="ECO:0007669"/>
    <property type="project" value="TreeGrafter"/>
</dbReference>
<dbReference type="AlphaFoldDB" id="A0A8J3YEZ2"/>
<proteinExistence type="predicted"/>
<comment type="caution">
    <text evidence="6">The sequence shown here is derived from an EMBL/GenBank/DDBJ whole genome shotgun (WGS) entry which is preliminary data.</text>
</comment>
<evidence type="ECO:0000259" key="5">
    <source>
        <dbReference type="PROSITE" id="PS50977"/>
    </source>
</evidence>
<feature type="domain" description="HTH tetR-type" evidence="5">
    <location>
        <begin position="18"/>
        <end position="78"/>
    </location>
</feature>
<dbReference type="Gene3D" id="1.10.357.10">
    <property type="entry name" value="Tetracycline Repressor, domain 2"/>
    <property type="match status" value="1"/>
</dbReference>
<protein>
    <submittedName>
        <fullName evidence="6">TetR family transcriptional regulator</fullName>
    </submittedName>
</protein>
<sequence length="199" mass="21541">MRMENVRYRMVMAEPRTRLSAESWATAALDAIGEGGLAAVAVEPIAARLGATKGSFYWHFANRDALVAAALARWEERHTGRVIAEVEAAASDPARRLRLLFAAVTGHARADAIELALLAAADHPLVGPVVERVARRRIDYLVGLFSAIGFPAAEAKRRGLWAYSTYLGNLQLAGRMPGLLPGGRAADRYLDSIMDTMLS</sequence>
<reference evidence="6" key="1">
    <citation type="submission" date="2021-01" db="EMBL/GenBank/DDBJ databases">
        <title>Whole genome shotgun sequence of Virgisporangium aliadipatigenens NBRC 105644.</title>
        <authorList>
            <person name="Komaki H."/>
            <person name="Tamura T."/>
        </authorList>
    </citation>
    <scope>NUCLEOTIDE SEQUENCE</scope>
    <source>
        <strain evidence="6">NBRC 105644</strain>
    </source>
</reference>
<evidence type="ECO:0000256" key="2">
    <source>
        <dbReference type="ARBA" id="ARBA00023125"/>
    </source>
</evidence>
<organism evidence="6 7">
    <name type="scientific">Virgisporangium aliadipatigenens</name>
    <dbReference type="NCBI Taxonomy" id="741659"/>
    <lineage>
        <taxon>Bacteria</taxon>
        <taxon>Bacillati</taxon>
        <taxon>Actinomycetota</taxon>
        <taxon>Actinomycetes</taxon>
        <taxon>Micromonosporales</taxon>
        <taxon>Micromonosporaceae</taxon>
        <taxon>Virgisporangium</taxon>
    </lineage>
</organism>
<keyword evidence="7" id="KW-1185">Reference proteome</keyword>
<gene>
    <name evidence="6" type="ORF">Val02_08050</name>
</gene>
<dbReference type="PROSITE" id="PS50977">
    <property type="entry name" value="HTH_TETR_2"/>
    <property type="match status" value="1"/>
</dbReference>
<dbReference type="PANTHER" id="PTHR30055:SF234">
    <property type="entry name" value="HTH-TYPE TRANSCRIPTIONAL REGULATOR BETI"/>
    <property type="match status" value="1"/>
</dbReference>
<dbReference type="InterPro" id="IPR050109">
    <property type="entry name" value="HTH-type_TetR-like_transc_reg"/>
</dbReference>
<evidence type="ECO:0000256" key="3">
    <source>
        <dbReference type="ARBA" id="ARBA00023163"/>
    </source>
</evidence>
<accession>A0A8J3YEZ2</accession>
<dbReference type="InterPro" id="IPR009057">
    <property type="entry name" value="Homeodomain-like_sf"/>
</dbReference>
<evidence type="ECO:0000256" key="4">
    <source>
        <dbReference type="PROSITE-ProRule" id="PRU00335"/>
    </source>
</evidence>
<dbReference type="EMBL" id="BOPF01000002">
    <property type="protein sequence ID" value="GIJ43919.1"/>
    <property type="molecule type" value="Genomic_DNA"/>
</dbReference>
<dbReference type="SUPFAM" id="SSF46689">
    <property type="entry name" value="Homeodomain-like"/>
    <property type="match status" value="1"/>
</dbReference>
<evidence type="ECO:0000256" key="1">
    <source>
        <dbReference type="ARBA" id="ARBA00023015"/>
    </source>
</evidence>
<name>A0A8J3YEZ2_9ACTN</name>
<feature type="DNA-binding region" description="H-T-H motif" evidence="4">
    <location>
        <begin position="41"/>
        <end position="60"/>
    </location>
</feature>
<dbReference type="GO" id="GO:0000976">
    <property type="term" value="F:transcription cis-regulatory region binding"/>
    <property type="evidence" value="ECO:0007669"/>
    <property type="project" value="TreeGrafter"/>
</dbReference>
<dbReference type="InterPro" id="IPR001647">
    <property type="entry name" value="HTH_TetR"/>
</dbReference>
<evidence type="ECO:0000313" key="7">
    <source>
        <dbReference type="Proteomes" id="UP000619260"/>
    </source>
</evidence>
<dbReference type="Pfam" id="PF00440">
    <property type="entry name" value="TetR_N"/>
    <property type="match status" value="1"/>
</dbReference>